<dbReference type="Proteomes" id="UP001592531">
    <property type="component" value="Unassembled WGS sequence"/>
</dbReference>
<dbReference type="PANTHER" id="PTHR43781">
    <property type="entry name" value="SACCHAROPINE DEHYDROGENASE"/>
    <property type="match status" value="1"/>
</dbReference>
<dbReference type="InterPro" id="IPR036291">
    <property type="entry name" value="NAD(P)-bd_dom_sf"/>
</dbReference>
<organism evidence="2 3">
    <name type="scientific">Streptacidiphilus cavernicola</name>
    <dbReference type="NCBI Taxonomy" id="3342716"/>
    <lineage>
        <taxon>Bacteria</taxon>
        <taxon>Bacillati</taxon>
        <taxon>Actinomycetota</taxon>
        <taxon>Actinomycetes</taxon>
        <taxon>Kitasatosporales</taxon>
        <taxon>Streptomycetaceae</taxon>
        <taxon>Streptacidiphilus</taxon>
    </lineage>
</organism>
<evidence type="ECO:0000313" key="3">
    <source>
        <dbReference type="Proteomes" id="UP001592531"/>
    </source>
</evidence>
<sequence>MSSSSPLSSPLPTAAHRERTIVVFGAYGHTGRFVVAELRRRGHRPVLAGRDRAALRSLAELHPGSETRVASADDARSLDRALDGAELVINCAGPFIDTAAPLIDAAIRAGAHYLDVAAEQRVALAAFDGAADRAREAGIAVIPAMAYYGGLADLLATAVMGDWATADEIRIGHALDSWQPTRGTRETGRVNSPHYVVFTGNRYTTPPQPAARRGWDFPVPFGPLDVTELSTADQVTIPRHLAVPEVRVYMNDAPLRDLRDPVTPEPVPTDATGRSAQVFVVEAVVRRGAEERRAHARGQDIYAVTAPLVVEAAERVLDGRCKAVGVVAPGEAFDPEDFLTALAPQQLTWQSG</sequence>
<dbReference type="PANTHER" id="PTHR43781:SF1">
    <property type="entry name" value="SACCHAROPINE DEHYDROGENASE"/>
    <property type="match status" value="1"/>
</dbReference>
<dbReference type="Pfam" id="PF03435">
    <property type="entry name" value="Sacchrp_dh_NADP"/>
    <property type="match status" value="1"/>
</dbReference>
<protein>
    <submittedName>
        <fullName evidence="2">Trans-acting enoyl reductase family protein</fullName>
    </submittedName>
</protein>
<name>A0ABV6VSA9_9ACTN</name>
<keyword evidence="3" id="KW-1185">Reference proteome</keyword>
<gene>
    <name evidence="2" type="ORF">ACEZDE_08245</name>
</gene>
<comment type="caution">
    <text evidence="2">The sequence shown here is derived from an EMBL/GenBank/DDBJ whole genome shotgun (WGS) entry which is preliminary data.</text>
</comment>
<dbReference type="RefSeq" id="WP_380534034.1">
    <property type="nucleotide sequence ID" value="NZ_JBHFAB010000005.1"/>
</dbReference>
<evidence type="ECO:0000313" key="2">
    <source>
        <dbReference type="EMBL" id="MFC1416629.1"/>
    </source>
</evidence>
<dbReference type="Gene3D" id="3.40.50.720">
    <property type="entry name" value="NAD(P)-binding Rossmann-like Domain"/>
    <property type="match status" value="1"/>
</dbReference>
<dbReference type="InterPro" id="IPR005097">
    <property type="entry name" value="Sacchrp_dh_NADP-bd"/>
</dbReference>
<proteinExistence type="predicted"/>
<evidence type="ECO:0000259" key="1">
    <source>
        <dbReference type="Pfam" id="PF03435"/>
    </source>
</evidence>
<dbReference type="SUPFAM" id="SSF51735">
    <property type="entry name" value="NAD(P)-binding Rossmann-fold domains"/>
    <property type="match status" value="1"/>
</dbReference>
<dbReference type="EMBL" id="JBHFAB010000005">
    <property type="protein sequence ID" value="MFC1416629.1"/>
    <property type="molecule type" value="Genomic_DNA"/>
</dbReference>
<feature type="domain" description="Saccharopine dehydrogenase NADP binding" evidence="1">
    <location>
        <begin position="21"/>
        <end position="138"/>
    </location>
</feature>
<accession>A0ABV6VSA9</accession>
<reference evidence="2 3" key="1">
    <citation type="submission" date="2024-09" db="EMBL/GenBank/DDBJ databases">
        <authorList>
            <person name="Lee S.D."/>
        </authorList>
    </citation>
    <scope>NUCLEOTIDE SEQUENCE [LARGE SCALE GENOMIC DNA]</scope>
    <source>
        <strain evidence="2 3">N8-3</strain>
    </source>
</reference>